<sequence length="838" mass="97203">MTEKGELQLTIDQLTQQLNLLYSDESQKYQEIGQQISNFFISPASIPISFEIIRSSNDERLRFFAACSFRYFIFEDIKLFSQENLLEMANLFGSFIMNNQNRIYSPDTKYVILSLADLCGIFTNLIDTSFKLFPPEIFLTLMGSLTCELKENKYNDKYNRDSHIEDAVSKYIDTIYQYFADTPFNILWAQSFSQLFAFFRLTKYCVPFLEKIALMTQDQLYFKSFIDFVEQAFQIDYFDEENKPQLFFHSNIAQLAINFLKANPNYASTIWSYIFDYSDSFLLSNDQIEFSEAVFQSFFDSLPLFFDDSEGFTAAVEKFTVLILTSDNEDYHIFYPAELRIKNIISLINALIILYNKNGNDKVSMCIILSMNRLINCPFRDHVKQFIASQQLSPAIFLMLSSLLFTDKDSELLLTVFNQIFEISDVPIESLHFIKAKLLSTEFIIPHIQKLIQFCLNILDKNPEVAIGTLKTLAVHHSTYIIPYSYDLSQSLLPIIPHFTLDQQRLLIQFFFHIFTPSDLDKLMTIQNQIIQTCSVAVLSQDLNRINSVLTKLLANLYANFNQGVKQFIVDFMAQLLPVVFHEFAPISSLPPLQDSLCQLIRNAGTEKCIVFPQIEDRGQKQNELINGGMYTEIFQWLFSMMNQDLCSSHFTVLTAFQIYPFPELLQIISRIGPNENSSIIQEMLDYLKIVFHENSDDLWPLIPSDFFISFFASGRSSVDSTLLKFFRDIHIKSNDVKLHLMEAFIARIALSNFEFSSSAQIEMIKTLAVLINGDKSLYESYVQMMASAFPIIDQNNKYFALLWEKANLSQDKIETLKNYQLLDICKELRNIIFNQQR</sequence>
<protein>
    <submittedName>
        <fullName evidence="1">Uncharacterized protein</fullName>
    </submittedName>
</protein>
<dbReference type="SUPFAM" id="SSF48371">
    <property type="entry name" value="ARM repeat"/>
    <property type="match status" value="1"/>
</dbReference>
<name>A0ABR2KJE3_9EUKA</name>
<evidence type="ECO:0000313" key="2">
    <source>
        <dbReference type="Proteomes" id="UP001470230"/>
    </source>
</evidence>
<reference evidence="1 2" key="1">
    <citation type="submission" date="2024-04" db="EMBL/GenBank/DDBJ databases">
        <title>Tritrichomonas musculus Genome.</title>
        <authorList>
            <person name="Alves-Ferreira E."/>
            <person name="Grigg M."/>
            <person name="Lorenzi H."/>
            <person name="Galac M."/>
        </authorList>
    </citation>
    <scope>NUCLEOTIDE SEQUENCE [LARGE SCALE GENOMIC DNA]</scope>
    <source>
        <strain evidence="1 2">EAF2021</strain>
    </source>
</reference>
<accession>A0ABR2KJE3</accession>
<dbReference type="Proteomes" id="UP001470230">
    <property type="component" value="Unassembled WGS sequence"/>
</dbReference>
<proteinExistence type="predicted"/>
<comment type="caution">
    <text evidence="1">The sequence shown here is derived from an EMBL/GenBank/DDBJ whole genome shotgun (WGS) entry which is preliminary data.</text>
</comment>
<dbReference type="EMBL" id="JAPFFF010000004">
    <property type="protein sequence ID" value="KAK8890928.1"/>
    <property type="molecule type" value="Genomic_DNA"/>
</dbReference>
<evidence type="ECO:0000313" key="1">
    <source>
        <dbReference type="EMBL" id="KAK8890928.1"/>
    </source>
</evidence>
<dbReference type="Gene3D" id="1.25.10.10">
    <property type="entry name" value="Leucine-rich Repeat Variant"/>
    <property type="match status" value="1"/>
</dbReference>
<dbReference type="InterPro" id="IPR011989">
    <property type="entry name" value="ARM-like"/>
</dbReference>
<keyword evidence="2" id="KW-1185">Reference proteome</keyword>
<gene>
    <name evidence="1" type="ORF">M9Y10_028128</name>
</gene>
<organism evidence="1 2">
    <name type="scientific">Tritrichomonas musculus</name>
    <dbReference type="NCBI Taxonomy" id="1915356"/>
    <lineage>
        <taxon>Eukaryota</taxon>
        <taxon>Metamonada</taxon>
        <taxon>Parabasalia</taxon>
        <taxon>Tritrichomonadida</taxon>
        <taxon>Tritrichomonadidae</taxon>
        <taxon>Tritrichomonas</taxon>
    </lineage>
</organism>
<dbReference type="InterPro" id="IPR016024">
    <property type="entry name" value="ARM-type_fold"/>
</dbReference>